<dbReference type="GO" id="GO:0046933">
    <property type="term" value="F:proton-transporting ATP synthase activity, rotational mechanism"/>
    <property type="evidence" value="ECO:0007669"/>
    <property type="project" value="UniProtKB-UniRule"/>
</dbReference>
<dbReference type="InterPro" id="IPR000131">
    <property type="entry name" value="ATP_synth_F1_gsu"/>
</dbReference>
<organism evidence="11">
    <name type="scientific">Blautia glucerasea</name>
    <dbReference type="NCBI Taxonomy" id="536633"/>
    <lineage>
        <taxon>Bacteria</taxon>
        <taxon>Bacillati</taxon>
        <taxon>Bacillota</taxon>
        <taxon>Clostridia</taxon>
        <taxon>Lachnospirales</taxon>
        <taxon>Lachnospiraceae</taxon>
        <taxon>Blautia</taxon>
    </lineage>
</organism>
<dbReference type="AlphaFoldDB" id="A0A6N2RDZ7"/>
<keyword evidence="9 10" id="KW-0066">ATP synthesis</keyword>
<dbReference type="Gene3D" id="3.40.1380.10">
    <property type="match status" value="1"/>
</dbReference>
<evidence type="ECO:0000256" key="5">
    <source>
        <dbReference type="ARBA" id="ARBA00022781"/>
    </source>
</evidence>
<keyword evidence="7 10" id="KW-0472">Membrane</keyword>
<evidence type="ECO:0000256" key="8">
    <source>
        <dbReference type="ARBA" id="ARBA00023196"/>
    </source>
</evidence>
<dbReference type="CDD" id="cd12151">
    <property type="entry name" value="F1-ATPase_gamma"/>
    <property type="match status" value="1"/>
</dbReference>
<sequence>MAANMKAVKLRIKSVQSTMQITKAMELVASSKLRKAKERAEVCRPYFRTLHNTLTEIAVNNTDFSSIYAAEAKKDRHCYVVIAGDRGLAGGYNTNLFKCMEEASAGKDYVVLPVGKKAVEYYSRKKIEILTDAFGETAEVSVGDCFEMADLLCRAFREGQFGHIELCYTNFVSMLSQQPKAFSVLPLTDLKKEAGKDKDSAVRNLTLYEPGSTEVFDAIVPEYVAGLIYGGVCESLASELAARRTAMDAATKNAGEMIDQLNLYYNRARQASITQEITEIVAGAEGI</sequence>
<dbReference type="PRINTS" id="PR00126">
    <property type="entry name" value="ATPASEGAMMA"/>
</dbReference>
<accession>A0A6N2RDZ7</accession>
<protein>
    <recommendedName>
        <fullName evidence="10">ATP synthase gamma chain</fullName>
    </recommendedName>
    <alternativeName>
        <fullName evidence="10">ATP synthase F1 sector gamma subunit</fullName>
    </alternativeName>
    <alternativeName>
        <fullName evidence="10">F-ATPase gamma subunit</fullName>
    </alternativeName>
</protein>
<comment type="similarity">
    <text evidence="3 10">Belongs to the ATPase gamma chain family.</text>
</comment>
<name>A0A6N2RDZ7_9FIRM</name>
<dbReference type="NCBIfam" id="TIGR01146">
    <property type="entry name" value="ATPsyn_F1gamma"/>
    <property type="match status" value="1"/>
</dbReference>
<dbReference type="HAMAP" id="MF_00815">
    <property type="entry name" value="ATP_synth_gamma_bact"/>
    <property type="match status" value="1"/>
</dbReference>
<comment type="function">
    <text evidence="1 10">Produces ATP from ADP in the presence of a proton gradient across the membrane. The gamma chain is believed to be important in regulating ATPase activity and the flow of protons through the CF(0) complex.</text>
</comment>
<evidence type="ECO:0000256" key="7">
    <source>
        <dbReference type="ARBA" id="ARBA00023136"/>
    </source>
</evidence>
<evidence type="ECO:0000313" key="11">
    <source>
        <dbReference type="EMBL" id="VYS78321.1"/>
    </source>
</evidence>
<comment type="subcellular location">
    <subcellularLocation>
        <location evidence="10">Cell membrane</location>
        <topology evidence="10">Peripheral membrane protein</topology>
    </subcellularLocation>
    <subcellularLocation>
        <location evidence="2">Membrane</location>
        <topology evidence="2">Peripheral membrane protein</topology>
    </subcellularLocation>
</comment>
<evidence type="ECO:0000256" key="1">
    <source>
        <dbReference type="ARBA" id="ARBA00003456"/>
    </source>
</evidence>
<dbReference type="GO" id="GO:0005524">
    <property type="term" value="F:ATP binding"/>
    <property type="evidence" value="ECO:0007669"/>
    <property type="project" value="UniProtKB-UniRule"/>
</dbReference>
<dbReference type="FunFam" id="1.10.287.80:FF:000001">
    <property type="entry name" value="ATP synthase gamma chain"/>
    <property type="match status" value="1"/>
</dbReference>
<reference evidence="11" key="1">
    <citation type="submission" date="2019-11" db="EMBL/GenBank/DDBJ databases">
        <authorList>
            <person name="Feng L."/>
        </authorList>
    </citation>
    <scope>NUCLEOTIDE SEQUENCE</scope>
    <source>
        <strain evidence="11">BgluceraseaLFYP119</strain>
    </source>
</reference>
<dbReference type="GO" id="GO:0042777">
    <property type="term" value="P:proton motive force-driven plasma membrane ATP synthesis"/>
    <property type="evidence" value="ECO:0007669"/>
    <property type="project" value="UniProtKB-UniRule"/>
</dbReference>
<proteinExistence type="inferred from homology"/>
<keyword evidence="5 10" id="KW-0375">Hydrogen ion transport</keyword>
<gene>
    <name evidence="11" type="primary">atpG_1</name>
    <name evidence="10" type="synonym">atpG</name>
    <name evidence="11" type="ORF">BGLFYP119_00568</name>
</gene>
<dbReference type="Pfam" id="PF00231">
    <property type="entry name" value="ATP-synt"/>
    <property type="match status" value="1"/>
</dbReference>
<evidence type="ECO:0000256" key="3">
    <source>
        <dbReference type="ARBA" id="ARBA00007681"/>
    </source>
</evidence>
<dbReference type="Gene3D" id="1.10.287.80">
    <property type="entry name" value="ATP synthase, gamma subunit, helix hairpin domain"/>
    <property type="match status" value="1"/>
</dbReference>
<dbReference type="GO" id="GO:0005886">
    <property type="term" value="C:plasma membrane"/>
    <property type="evidence" value="ECO:0007669"/>
    <property type="project" value="UniProtKB-SubCell"/>
</dbReference>
<keyword evidence="8 10" id="KW-0139">CF(1)</keyword>
<evidence type="ECO:0000256" key="2">
    <source>
        <dbReference type="ARBA" id="ARBA00004170"/>
    </source>
</evidence>
<dbReference type="SUPFAM" id="SSF52943">
    <property type="entry name" value="ATP synthase (F1-ATPase), gamma subunit"/>
    <property type="match status" value="1"/>
</dbReference>
<evidence type="ECO:0000256" key="6">
    <source>
        <dbReference type="ARBA" id="ARBA00023065"/>
    </source>
</evidence>
<evidence type="ECO:0000256" key="4">
    <source>
        <dbReference type="ARBA" id="ARBA00022448"/>
    </source>
</evidence>
<dbReference type="InterPro" id="IPR035968">
    <property type="entry name" value="ATP_synth_F1_ATPase_gsu"/>
</dbReference>
<evidence type="ECO:0000256" key="10">
    <source>
        <dbReference type="HAMAP-Rule" id="MF_00815"/>
    </source>
</evidence>
<evidence type="ECO:0000256" key="9">
    <source>
        <dbReference type="ARBA" id="ARBA00023310"/>
    </source>
</evidence>
<dbReference type="GO" id="GO:0045259">
    <property type="term" value="C:proton-transporting ATP synthase complex"/>
    <property type="evidence" value="ECO:0007669"/>
    <property type="project" value="UniProtKB-KW"/>
</dbReference>
<dbReference type="EMBL" id="CACRST010000007">
    <property type="protein sequence ID" value="VYS78321.1"/>
    <property type="molecule type" value="Genomic_DNA"/>
</dbReference>
<comment type="subunit">
    <text evidence="10">F-type ATPases have 2 components, CF(1) - the catalytic core - and CF(0) - the membrane proton channel. CF(1) has five subunits: alpha(3), beta(3), gamma(1), delta(1), epsilon(1). CF(0) has three main subunits: a, b and c.</text>
</comment>
<dbReference type="PANTHER" id="PTHR11693">
    <property type="entry name" value="ATP SYNTHASE GAMMA CHAIN"/>
    <property type="match status" value="1"/>
</dbReference>
<keyword evidence="10" id="KW-1003">Cell membrane</keyword>
<dbReference type="PANTHER" id="PTHR11693:SF22">
    <property type="entry name" value="ATP SYNTHASE SUBUNIT GAMMA, MITOCHONDRIAL"/>
    <property type="match status" value="1"/>
</dbReference>
<dbReference type="RefSeq" id="WP_156352522.1">
    <property type="nucleotide sequence ID" value="NZ_CACRST010000007.1"/>
</dbReference>
<keyword evidence="6 10" id="KW-0406">Ion transport</keyword>
<keyword evidence="4 10" id="KW-0813">Transport</keyword>